<feature type="domain" description="HTH araC/xylS-type" evidence="5">
    <location>
        <begin position="186"/>
        <end position="284"/>
    </location>
</feature>
<dbReference type="InterPro" id="IPR037923">
    <property type="entry name" value="HTH-like"/>
</dbReference>
<evidence type="ECO:0000259" key="5">
    <source>
        <dbReference type="PROSITE" id="PS01124"/>
    </source>
</evidence>
<evidence type="ECO:0000313" key="7">
    <source>
        <dbReference type="Proteomes" id="UP000321412"/>
    </source>
</evidence>
<dbReference type="EMBL" id="VOSM01000001">
    <property type="protein sequence ID" value="TXD39293.1"/>
    <property type="molecule type" value="Genomic_DNA"/>
</dbReference>
<dbReference type="SMART" id="SM00342">
    <property type="entry name" value="HTH_ARAC"/>
    <property type="match status" value="1"/>
</dbReference>
<dbReference type="InterPro" id="IPR050204">
    <property type="entry name" value="AraC_XylS_family_regulators"/>
</dbReference>
<comment type="caution">
    <text evidence="6">The sequence shown here is derived from an EMBL/GenBank/DDBJ whole genome shotgun (WGS) entry which is preliminary data.</text>
</comment>
<reference evidence="6 7" key="1">
    <citation type="submission" date="2019-08" db="EMBL/GenBank/DDBJ databases">
        <title>Bradymonadales sp. TMQ4.</title>
        <authorList>
            <person name="Liang Q."/>
        </authorList>
    </citation>
    <scope>NUCLEOTIDE SEQUENCE [LARGE SCALE GENOMIC DNA]</scope>
    <source>
        <strain evidence="6 7">TMQ4</strain>
    </source>
</reference>
<dbReference type="Proteomes" id="UP000321412">
    <property type="component" value="Unassembled WGS sequence"/>
</dbReference>
<evidence type="ECO:0000256" key="1">
    <source>
        <dbReference type="ARBA" id="ARBA00023015"/>
    </source>
</evidence>
<dbReference type="Pfam" id="PF12833">
    <property type="entry name" value="HTH_18"/>
    <property type="match status" value="1"/>
</dbReference>
<evidence type="ECO:0000313" key="6">
    <source>
        <dbReference type="EMBL" id="TXD39293.1"/>
    </source>
</evidence>
<gene>
    <name evidence="6" type="ORF">FRC98_02520</name>
</gene>
<keyword evidence="4" id="KW-0804">Transcription</keyword>
<evidence type="ECO:0000256" key="3">
    <source>
        <dbReference type="ARBA" id="ARBA00023159"/>
    </source>
</evidence>
<dbReference type="InterPro" id="IPR018060">
    <property type="entry name" value="HTH_AraC"/>
</dbReference>
<dbReference type="SUPFAM" id="SSF51215">
    <property type="entry name" value="Regulatory protein AraC"/>
    <property type="match status" value="1"/>
</dbReference>
<dbReference type="PROSITE" id="PS00041">
    <property type="entry name" value="HTH_ARAC_FAMILY_1"/>
    <property type="match status" value="1"/>
</dbReference>
<dbReference type="Gene3D" id="2.60.120.10">
    <property type="entry name" value="Jelly Rolls"/>
    <property type="match status" value="1"/>
</dbReference>
<dbReference type="GO" id="GO:0043565">
    <property type="term" value="F:sequence-specific DNA binding"/>
    <property type="evidence" value="ECO:0007669"/>
    <property type="project" value="InterPro"/>
</dbReference>
<evidence type="ECO:0000256" key="2">
    <source>
        <dbReference type="ARBA" id="ARBA00023125"/>
    </source>
</evidence>
<accession>A0A5C6XFQ7</accession>
<dbReference type="GO" id="GO:0003700">
    <property type="term" value="F:DNA-binding transcription factor activity"/>
    <property type="evidence" value="ECO:0007669"/>
    <property type="project" value="InterPro"/>
</dbReference>
<dbReference type="InterPro" id="IPR018062">
    <property type="entry name" value="HTH_AraC-typ_CS"/>
</dbReference>
<dbReference type="PROSITE" id="PS01124">
    <property type="entry name" value="HTH_ARAC_FAMILY_2"/>
    <property type="match status" value="1"/>
</dbReference>
<sequence>MPTRKPVLRSALEGHKTLVVRHSTEPCERPHHDATVVHDHASLNLVVNGELRVWQGADYRVREGEFLLVPQGAPHGALGAPEAARGVGESWMLAICPSCFAVQGDGLITAAFDEVAAGACAVRRVDPGRLPEVIALFKRLEKELEAQAPHHDLATLGLLALLMTEVQRAAPRPGLASGVTTPPLVTETLGYIERHACEPISLKEVARAMGKSPAYLTTLIRQHTGATVMEWLTRARLSRARQLLLHSDERVEIIAERVGYASASYFHRVFRQAHQVSPGEWRGVHGGGGRRDA</sequence>
<dbReference type="OrthoDB" id="9816011at2"/>
<dbReference type="AlphaFoldDB" id="A0A5C6XFQ7"/>
<dbReference type="InterPro" id="IPR009057">
    <property type="entry name" value="Homeodomain-like_sf"/>
</dbReference>
<dbReference type="RefSeq" id="WP_146979722.1">
    <property type="nucleotide sequence ID" value="NZ_VOSM01000001.1"/>
</dbReference>
<dbReference type="SUPFAM" id="SSF46689">
    <property type="entry name" value="Homeodomain-like"/>
    <property type="match status" value="2"/>
</dbReference>
<proteinExistence type="predicted"/>
<keyword evidence="1" id="KW-0805">Transcription regulation</keyword>
<organism evidence="6 7">
    <name type="scientific">Lujinxingia vulgaris</name>
    <dbReference type="NCBI Taxonomy" id="2600176"/>
    <lineage>
        <taxon>Bacteria</taxon>
        <taxon>Deltaproteobacteria</taxon>
        <taxon>Bradymonadales</taxon>
        <taxon>Lujinxingiaceae</taxon>
        <taxon>Lujinxingia</taxon>
    </lineage>
</organism>
<keyword evidence="2" id="KW-0238">DNA-binding</keyword>
<dbReference type="InterPro" id="IPR014710">
    <property type="entry name" value="RmlC-like_jellyroll"/>
</dbReference>
<name>A0A5C6XFQ7_9DELT</name>
<evidence type="ECO:0000256" key="4">
    <source>
        <dbReference type="ARBA" id="ARBA00023163"/>
    </source>
</evidence>
<dbReference type="Gene3D" id="1.10.10.60">
    <property type="entry name" value="Homeodomain-like"/>
    <property type="match status" value="2"/>
</dbReference>
<dbReference type="PANTHER" id="PTHR46796">
    <property type="entry name" value="HTH-TYPE TRANSCRIPTIONAL ACTIVATOR RHAS-RELATED"/>
    <property type="match status" value="1"/>
</dbReference>
<keyword evidence="3" id="KW-0010">Activator</keyword>
<keyword evidence="7" id="KW-1185">Reference proteome</keyword>
<protein>
    <submittedName>
        <fullName evidence="6">Helix-turn-helix domain-containing protein</fullName>
    </submittedName>
</protein>